<dbReference type="AlphaFoldDB" id="A0A4R1L8Q5"/>
<dbReference type="InterPro" id="IPR011604">
    <property type="entry name" value="PDDEXK-like_dom_sf"/>
</dbReference>
<feature type="domain" description="PD-(D/E)XK endonuclease-like" evidence="1">
    <location>
        <begin position="605"/>
        <end position="879"/>
    </location>
</feature>
<dbReference type="Pfam" id="PF12705">
    <property type="entry name" value="PDDEXK_1"/>
    <property type="match status" value="1"/>
</dbReference>
<comment type="caution">
    <text evidence="2">The sequence shown here is derived from an EMBL/GenBank/DDBJ whole genome shotgun (WGS) entry which is preliminary data.</text>
</comment>
<accession>A0A4R1L8Q5</accession>
<dbReference type="InterPro" id="IPR038726">
    <property type="entry name" value="PDDEXK_AddAB-type"/>
</dbReference>
<keyword evidence="3" id="KW-1185">Reference proteome</keyword>
<dbReference type="InterPro" id="IPR027417">
    <property type="entry name" value="P-loop_NTPase"/>
</dbReference>
<evidence type="ECO:0000259" key="1">
    <source>
        <dbReference type="Pfam" id="PF12705"/>
    </source>
</evidence>
<gene>
    <name evidence="2" type="ORF">C7378_1280</name>
</gene>
<evidence type="ECO:0000313" key="2">
    <source>
        <dbReference type="EMBL" id="TCK73667.1"/>
    </source>
</evidence>
<name>A0A4R1L8Q5_9BACT</name>
<evidence type="ECO:0000313" key="3">
    <source>
        <dbReference type="Proteomes" id="UP000295210"/>
    </source>
</evidence>
<dbReference type="NCBIfam" id="TIGR03623">
    <property type="entry name" value="probable DNA repair protein"/>
    <property type="match status" value="1"/>
</dbReference>
<dbReference type="Gene3D" id="3.90.320.10">
    <property type="match status" value="1"/>
</dbReference>
<dbReference type="SUPFAM" id="SSF52540">
    <property type="entry name" value="P-loop containing nucleoside triphosphate hydrolases"/>
    <property type="match status" value="1"/>
</dbReference>
<organism evidence="2 3">
    <name type="scientific">Acidipila rosea</name>
    <dbReference type="NCBI Taxonomy" id="768535"/>
    <lineage>
        <taxon>Bacteria</taxon>
        <taxon>Pseudomonadati</taxon>
        <taxon>Acidobacteriota</taxon>
        <taxon>Terriglobia</taxon>
        <taxon>Terriglobales</taxon>
        <taxon>Acidobacteriaceae</taxon>
        <taxon>Acidipila</taxon>
    </lineage>
</organism>
<proteinExistence type="predicted"/>
<reference evidence="2 3" key="1">
    <citation type="submission" date="2019-03" db="EMBL/GenBank/DDBJ databases">
        <title>Genomic Encyclopedia of Type Strains, Phase IV (KMG-IV): sequencing the most valuable type-strain genomes for metagenomic binning, comparative biology and taxonomic classification.</title>
        <authorList>
            <person name="Goeker M."/>
        </authorList>
    </citation>
    <scope>NUCLEOTIDE SEQUENCE [LARGE SCALE GENOMIC DNA]</scope>
    <source>
        <strain evidence="2 3">DSM 103428</strain>
    </source>
</reference>
<dbReference type="Proteomes" id="UP000295210">
    <property type="component" value="Unassembled WGS sequence"/>
</dbReference>
<dbReference type="EMBL" id="SMGK01000002">
    <property type="protein sequence ID" value="TCK73667.1"/>
    <property type="molecule type" value="Genomic_DNA"/>
</dbReference>
<protein>
    <submittedName>
        <fullName evidence="2">Putative DNA repair protein</fullName>
    </submittedName>
</protein>
<dbReference type="OrthoDB" id="9761147at2"/>
<sequence>MIRSNRIPSVLFDAMERGALVITANARAARVLHQAYAATQQSQGYQAWTTPSVQDWQSWTADLWRQAFYTYPDLPLLLDTQQERVLWKRIQQREAVAVVSPDSLAHLSQQAYALLSRYCAHDQRRQPWTTLDSEHFRSWAAAFDAECSRRGWASSSRCDELLASLVEEGRIPAPAELLCTGFDRLLPSQQRLLDALHARGTLLGDLDSETPPGSRTLICANELREEITACATWCREQLASDPSLRIGILVPDLKSVQPAIDRIFRSILTPRDTSILAAASRPPYEFSLGSPLASVPVVRAALLLLKWLTTPLPEEEATWLLLSGFLATSEGEALTLAALDARWRDTGALSPELPLETARRKLSSAAPAVAQRLLQTLRLVQERPRRWSEWTELAPQLLEAAGWPGHRTPDSAQYQAQQRLDHLFDQLAALDFDASQTTFRDFVRTLTAQASETIFSLESYDAPIQVMGAMEASGQRFDILWFLGIDDQAWPLRGRAHPLLPAALQRKHNMPHASPQQDWELAHAVTLRIAASAPVCVFSYSRQAASGESRCSPLLSSLVATEPKPATAFLQQPRSASAVSLETIPDDSGVLTWPQQRTAGGSEVLKRQAACPFQAFAMGRLHTAVLNRTERGLTAAERGKLLHQALEQLWSAGFTTRDQLINATATGSLASLLQSAVAAIFAPYSREAAGDNWMLTYLEGEQQRLITLLGHWLAIEAQRGPFTVEHVEKRLDNIDISGLRLNLRADRVDRLPEGGHFLIDYKTSLVTSNAWQGERPDEPQLPVYALFGGIDDLQGVLFAQLRANACKFEGLIAAETNAHFAALPKDIAKIGDIYGDTGPEAWESALLNLAADFLHGEAAVNPLHGAKTCRYCALPGLCRVAELQALTEEDNDDDEG</sequence>
<dbReference type="InterPro" id="IPR019925">
    <property type="entry name" value="DNA_repair_protein_predicted"/>
</dbReference>